<evidence type="ECO:0000256" key="2">
    <source>
        <dbReference type="ARBA" id="ARBA00022801"/>
    </source>
</evidence>
<protein>
    <recommendedName>
        <fullName evidence="6">Endonuclease III homolog</fullName>
        <ecNumber evidence="6">3.2.2.-</ecNumber>
        <ecNumber evidence="6">4.2.99.18</ecNumber>
    </recommendedName>
    <alternativeName>
        <fullName evidence="6">Bifunctional DNA N-glycosylase/DNA-(apurinic or apyrimidinic site) lyase</fullName>
        <shortName evidence="6">DNA glycosylase/AP lyase</shortName>
    </alternativeName>
</protein>
<comment type="caution">
    <text evidence="6">Lacks conserved residue(s) required for the propagation of feature annotation.</text>
</comment>
<dbReference type="GO" id="GO:0006289">
    <property type="term" value="P:nucleotide-excision repair"/>
    <property type="evidence" value="ECO:0007669"/>
    <property type="project" value="TreeGrafter"/>
</dbReference>
<feature type="domain" description="HhH-GPD" evidence="8">
    <location>
        <begin position="264"/>
        <end position="434"/>
    </location>
</feature>
<comment type="subcellular location">
    <subcellularLocation>
        <location evidence="6">Nucleus</location>
    </subcellularLocation>
    <subcellularLocation>
        <location evidence="6">Mitochondrion</location>
    </subcellularLocation>
</comment>
<gene>
    <name evidence="6" type="primary">NTH1</name>
    <name evidence="9" type="ORF">NliqN6_2593</name>
</gene>
<evidence type="ECO:0000256" key="1">
    <source>
        <dbReference type="ARBA" id="ARBA00022763"/>
    </source>
</evidence>
<keyword evidence="5 6" id="KW-0326">Glycosidase</keyword>
<feature type="region of interest" description="Disordered" evidence="7">
    <location>
        <begin position="1"/>
        <end position="215"/>
    </location>
</feature>
<accession>A0A8H3TRN7</accession>
<keyword evidence="6" id="KW-0539">Nucleus</keyword>
<proteinExistence type="inferred from homology"/>
<dbReference type="PANTHER" id="PTHR43286:SF1">
    <property type="entry name" value="ENDONUCLEASE III-LIKE PROTEIN 1"/>
    <property type="match status" value="1"/>
</dbReference>
<dbReference type="SMART" id="SM00478">
    <property type="entry name" value="ENDO3c"/>
    <property type="match status" value="1"/>
</dbReference>
<evidence type="ECO:0000313" key="10">
    <source>
        <dbReference type="Proteomes" id="UP000620104"/>
    </source>
</evidence>
<keyword evidence="4 6" id="KW-0456">Lyase</keyword>
<keyword evidence="6" id="KW-0496">Mitochondrion</keyword>
<dbReference type="GO" id="GO:0005739">
    <property type="term" value="C:mitochondrion"/>
    <property type="evidence" value="ECO:0007669"/>
    <property type="project" value="UniProtKB-SubCell"/>
</dbReference>
<dbReference type="GO" id="GO:0003677">
    <property type="term" value="F:DNA binding"/>
    <property type="evidence" value="ECO:0007669"/>
    <property type="project" value="UniProtKB-UniRule"/>
</dbReference>
<dbReference type="Pfam" id="PF00730">
    <property type="entry name" value="HhH-GPD"/>
    <property type="match status" value="1"/>
</dbReference>
<dbReference type="GO" id="GO:0005634">
    <property type="term" value="C:nucleus"/>
    <property type="evidence" value="ECO:0007669"/>
    <property type="project" value="UniProtKB-SubCell"/>
</dbReference>
<dbReference type="PANTHER" id="PTHR43286">
    <property type="entry name" value="ENDONUCLEASE III-LIKE PROTEIN 1"/>
    <property type="match status" value="1"/>
</dbReference>
<comment type="similarity">
    <text evidence="6">Belongs to the Nth/MutY family.</text>
</comment>
<dbReference type="EMBL" id="BLZA01000017">
    <property type="protein sequence ID" value="GHJ86191.1"/>
    <property type="molecule type" value="Genomic_DNA"/>
</dbReference>
<feature type="compositionally biased region" description="Basic and acidic residues" evidence="7">
    <location>
        <begin position="205"/>
        <end position="215"/>
    </location>
</feature>
<comment type="function">
    <text evidence="6">Bifunctional DNA N-glycosylase with associated apurinic/apyrimidinic (AP) lyase function that catalyzes the first step in base excision repair (BER), the primary repair pathway for the repair of oxidative DNA damage. The DNA N-glycosylase activity releases the damaged DNA base from DNA by cleaving the N-glycosidic bond, leaving an AP site. The AP lyase activity cleaves the phosphodiester bond 3' to the AP site by a beta-elimination. Primarily recognizes and repairs oxidative base damage of pyrimidines.</text>
</comment>
<comment type="caution">
    <text evidence="9">The sequence shown here is derived from an EMBL/GenBank/DDBJ whole genome shotgun (WGS) entry which is preliminary data.</text>
</comment>
<dbReference type="GO" id="GO:0140078">
    <property type="term" value="F:class I DNA-(apurinic or apyrimidinic site) endonuclease activity"/>
    <property type="evidence" value="ECO:0007669"/>
    <property type="project" value="UniProtKB-EC"/>
</dbReference>
<reference evidence="9" key="1">
    <citation type="submission" date="2020-07" db="EMBL/GenBank/DDBJ databases">
        <title>Draft Genome Sequence of a Deep-Sea Yeast, Naganishia (Cryptococcus) liquefaciens strain N6.</title>
        <authorList>
            <person name="Han Y.W."/>
            <person name="Kajitani R."/>
            <person name="Morimoto H."/>
            <person name="Parhat M."/>
            <person name="Tsubouchi H."/>
            <person name="Bakenova O."/>
            <person name="Ogata M."/>
            <person name="Argunhan B."/>
            <person name="Aoki R."/>
            <person name="Kajiwara S."/>
            <person name="Itoh T."/>
            <person name="Iwasaki H."/>
        </authorList>
    </citation>
    <scope>NUCLEOTIDE SEQUENCE</scope>
    <source>
        <strain evidence="9">N6</strain>
    </source>
</reference>
<feature type="compositionally biased region" description="Polar residues" evidence="7">
    <location>
        <begin position="1"/>
        <end position="10"/>
    </location>
</feature>
<evidence type="ECO:0000256" key="7">
    <source>
        <dbReference type="SAM" id="MobiDB-lite"/>
    </source>
</evidence>
<dbReference type="InterPro" id="IPR003265">
    <property type="entry name" value="HhH-GPD_domain"/>
</dbReference>
<name>A0A8H3TRN7_9TREE</name>
<dbReference type="OrthoDB" id="2099276at2759"/>
<evidence type="ECO:0000313" key="9">
    <source>
        <dbReference type="EMBL" id="GHJ86191.1"/>
    </source>
</evidence>
<dbReference type="GO" id="GO:0000703">
    <property type="term" value="F:oxidized pyrimidine nucleobase lesion DNA N-glycosylase activity"/>
    <property type="evidence" value="ECO:0007669"/>
    <property type="project" value="UniProtKB-UniRule"/>
</dbReference>
<dbReference type="InterPro" id="IPR011257">
    <property type="entry name" value="DNA_glycosylase"/>
</dbReference>
<dbReference type="InterPro" id="IPR023170">
    <property type="entry name" value="HhH_base_excis_C"/>
</dbReference>
<dbReference type="Gene3D" id="1.10.1670.10">
    <property type="entry name" value="Helix-hairpin-Helix base-excision DNA repair enzymes (C-terminal)"/>
    <property type="match status" value="1"/>
</dbReference>
<dbReference type="InterPro" id="IPR030841">
    <property type="entry name" value="NTH1"/>
</dbReference>
<dbReference type="EC" id="3.2.2.-" evidence="6"/>
<dbReference type="FunFam" id="1.10.1670.10:FF:000023">
    <property type="entry name" value="Endonuclease III homolog"/>
    <property type="match status" value="1"/>
</dbReference>
<dbReference type="AlphaFoldDB" id="A0A8H3TRN7"/>
<sequence length="578" mass="62652">MTGSVHTNNAPPLRTTRSRTNPRVTLYSLGAPTNSVGDKDGLNTAEHNASIKDEGPAALQEQAEENRFFGGDSSGTIEGPLKSSNAGKRSRPAEHQPQISKRTRIAQADEAKAGPTSPASTASTLSPPPQTGGLTAQEILKVKPEPPATPLRRSTRSQPGSSRIELEQEETPLKSVKAEEGTPARKTPKTKKDGATPRPSTPIKLKLDKPHPEPPRWRRQYELIEKMREKIVAPVDTLGCETPNGERTDHPKTIRFHMLISLMLSSQTKDPVTSQAVTNLHNTLLGGLTASSLAAAPAEVVAECINKVGFWRRKTEYIQDAARRILEGGLDDGEVKNEVVEGITEVEGDIPRTLGGLVKLKGVGPKMAFLALQCAWNINAGVGVDVHVHRITNRLGWHKPKTSEPEQTRLNLESWLPPHLFKPINHVLVGFGQVVCLPVGPRCDVCFLGAERICPSRVANVNVKGRKVVEFGFLESGPIGETSVTDEKPTTPRGYWHAPAPTEPVLRKIEIEIGTDVLPEASSSETIPAVKQEDRGELDVIAKAIQEPGIQNAEHLAEVVMSELAGEQGQNEQVIKAE</sequence>
<evidence type="ECO:0000256" key="3">
    <source>
        <dbReference type="ARBA" id="ARBA00023204"/>
    </source>
</evidence>
<keyword evidence="3 6" id="KW-0234">DNA repair</keyword>
<dbReference type="Gene3D" id="1.10.340.30">
    <property type="entry name" value="Hypothetical protein, domain 2"/>
    <property type="match status" value="1"/>
</dbReference>
<keyword evidence="10" id="KW-1185">Reference proteome</keyword>
<keyword evidence="1 6" id="KW-0227">DNA damage</keyword>
<dbReference type="SUPFAM" id="SSF48150">
    <property type="entry name" value="DNA-glycosylase"/>
    <property type="match status" value="1"/>
</dbReference>
<dbReference type="EC" id="4.2.99.18" evidence="6"/>
<evidence type="ECO:0000259" key="8">
    <source>
        <dbReference type="SMART" id="SM00478"/>
    </source>
</evidence>
<dbReference type="Proteomes" id="UP000620104">
    <property type="component" value="Unassembled WGS sequence"/>
</dbReference>
<comment type="catalytic activity">
    <reaction evidence="6">
        <text>2'-deoxyribonucleotide-(2'-deoxyribose 5'-phosphate)-2'-deoxyribonucleotide-DNA = a 3'-end 2'-deoxyribonucleotide-(2,3-dehydro-2,3-deoxyribose 5'-phosphate)-DNA + a 5'-end 5'-phospho-2'-deoxyribonucleoside-DNA + H(+)</text>
        <dbReference type="Rhea" id="RHEA:66592"/>
        <dbReference type="Rhea" id="RHEA-COMP:13180"/>
        <dbReference type="Rhea" id="RHEA-COMP:16897"/>
        <dbReference type="Rhea" id="RHEA-COMP:17067"/>
        <dbReference type="ChEBI" id="CHEBI:15378"/>
        <dbReference type="ChEBI" id="CHEBI:136412"/>
        <dbReference type="ChEBI" id="CHEBI:157695"/>
        <dbReference type="ChEBI" id="CHEBI:167181"/>
        <dbReference type="EC" id="4.2.99.18"/>
    </reaction>
</comment>
<dbReference type="HAMAP" id="MF_03183">
    <property type="entry name" value="Endonuclease_III_Nth"/>
    <property type="match status" value="1"/>
</dbReference>
<dbReference type="GO" id="GO:0006285">
    <property type="term" value="P:base-excision repair, AP site formation"/>
    <property type="evidence" value="ECO:0007669"/>
    <property type="project" value="UniProtKB-UniRule"/>
</dbReference>
<evidence type="ECO:0000256" key="5">
    <source>
        <dbReference type="ARBA" id="ARBA00023295"/>
    </source>
</evidence>
<dbReference type="CDD" id="cd00056">
    <property type="entry name" value="ENDO3c"/>
    <property type="match status" value="1"/>
</dbReference>
<feature type="compositionally biased region" description="Low complexity" evidence="7">
    <location>
        <begin position="113"/>
        <end position="125"/>
    </location>
</feature>
<evidence type="ECO:0000256" key="4">
    <source>
        <dbReference type="ARBA" id="ARBA00023239"/>
    </source>
</evidence>
<evidence type="ECO:0000256" key="6">
    <source>
        <dbReference type="HAMAP-Rule" id="MF_03183"/>
    </source>
</evidence>
<organism evidence="9 10">
    <name type="scientific">Naganishia liquefaciens</name>
    <dbReference type="NCBI Taxonomy" id="104408"/>
    <lineage>
        <taxon>Eukaryota</taxon>
        <taxon>Fungi</taxon>
        <taxon>Dikarya</taxon>
        <taxon>Basidiomycota</taxon>
        <taxon>Agaricomycotina</taxon>
        <taxon>Tremellomycetes</taxon>
        <taxon>Filobasidiales</taxon>
        <taxon>Filobasidiaceae</taxon>
        <taxon>Naganishia</taxon>
    </lineage>
</organism>
<keyword evidence="2 6" id="KW-0378">Hydrolase</keyword>